<dbReference type="Pfam" id="PF00583">
    <property type="entry name" value="Acetyltransf_1"/>
    <property type="match status" value="1"/>
</dbReference>
<organism evidence="2 3">
    <name type="scientific">Limnoglobus roseus</name>
    <dbReference type="NCBI Taxonomy" id="2598579"/>
    <lineage>
        <taxon>Bacteria</taxon>
        <taxon>Pseudomonadati</taxon>
        <taxon>Planctomycetota</taxon>
        <taxon>Planctomycetia</taxon>
        <taxon>Gemmatales</taxon>
        <taxon>Gemmataceae</taxon>
        <taxon>Limnoglobus</taxon>
    </lineage>
</organism>
<accession>A0A5C1A8J9</accession>
<dbReference type="GO" id="GO:0016747">
    <property type="term" value="F:acyltransferase activity, transferring groups other than amino-acyl groups"/>
    <property type="evidence" value="ECO:0007669"/>
    <property type="project" value="InterPro"/>
</dbReference>
<keyword evidence="3" id="KW-1185">Reference proteome</keyword>
<evidence type="ECO:0000313" key="2">
    <source>
        <dbReference type="EMBL" id="QEL15659.1"/>
    </source>
</evidence>
<dbReference type="InterPro" id="IPR000182">
    <property type="entry name" value="GNAT_dom"/>
</dbReference>
<gene>
    <name evidence="2" type="ORF">PX52LOC_02594</name>
</gene>
<protein>
    <submittedName>
        <fullName evidence="2">N-acetyltransferase</fullName>
    </submittedName>
</protein>
<dbReference type="InterPro" id="IPR016181">
    <property type="entry name" value="Acyl_CoA_acyltransferase"/>
</dbReference>
<reference evidence="3" key="1">
    <citation type="submission" date="2019-08" db="EMBL/GenBank/DDBJ databases">
        <title>Limnoglobus roseus gen. nov., sp. nov., a novel freshwater planctomycete with a giant genome from the family Gemmataceae.</title>
        <authorList>
            <person name="Kulichevskaya I.S."/>
            <person name="Naumoff D.G."/>
            <person name="Miroshnikov K."/>
            <person name="Ivanova A."/>
            <person name="Philippov D.A."/>
            <person name="Hakobyan A."/>
            <person name="Rijpstra I.C."/>
            <person name="Sinninghe Damste J.S."/>
            <person name="Liesack W."/>
            <person name="Dedysh S.N."/>
        </authorList>
    </citation>
    <scope>NUCLEOTIDE SEQUENCE [LARGE SCALE GENOMIC DNA]</scope>
    <source>
        <strain evidence="3">PX52</strain>
    </source>
</reference>
<dbReference type="CDD" id="cd04301">
    <property type="entry name" value="NAT_SF"/>
    <property type="match status" value="1"/>
</dbReference>
<dbReference type="EMBL" id="CP042425">
    <property type="protein sequence ID" value="QEL15659.1"/>
    <property type="molecule type" value="Genomic_DNA"/>
</dbReference>
<dbReference type="OrthoDB" id="275299at2"/>
<keyword evidence="2" id="KW-0808">Transferase</keyword>
<evidence type="ECO:0000313" key="3">
    <source>
        <dbReference type="Proteomes" id="UP000324974"/>
    </source>
</evidence>
<dbReference type="KEGG" id="lrs:PX52LOC_02594"/>
<evidence type="ECO:0000259" key="1">
    <source>
        <dbReference type="Pfam" id="PF00583"/>
    </source>
</evidence>
<feature type="domain" description="N-acetyltransferase" evidence="1">
    <location>
        <begin position="71"/>
        <end position="114"/>
    </location>
</feature>
<dbReference type="AlphaFoldDB" id="A0A5C1A8J9"/>
<name>A0A5C1A8J9_9BACT</name>
<dbReference type="RefSeq" id="WP_149110454.1">
    <property type="nucleotide sequence ID" value="NZ_CP042425.1"/>
</dbReference>
<dbReference type="SUPFAM" id="SSF55729">
    <property type="entry name" value="Acyl-CoA N-acyltransferases (Nat)"/>
    <property type="match status" value="1"/>
</dbReference>
<dbReference type="Gene3D" id="3.40.630.30">
    <property type="match status" value="1"/>
</dbReference>
<sequence length="252" mass="27617">MAFSKVYCWEPTELGTPVLAAAERLYEGTIAAGERIPWMWIERAAGEKNVRRPTGWMKHLILATAGPNFDDPEALLGYAYGAFIPGFGGYICYVGVSEKARKQGVGSRLFESMFTAFAADATYAGESLPFVIWESHRPTADEGEAAHRLWNARVRAFEKVGGLWVEGLELITPDYDNEDPTASVPLQLFVKPIGDSVASFTAPRLRTIAKELMEKVYHEQPGDYFHDQTLAVMNVVGLKSAQPAALAATLAG</sequence>
<proteinExistence type="predicted"/>
<dbReference type="Proteomes" id="UP000324974">
    <property type="component" value="Chromosome"/>
</dbReference>